<dbReference type="Pfam" id="PF01478">
    <property type="entry name" value="Peptidase_A24"/>
    <property type="match status" value="1"/>
</dbReference>
<keyword evidence="5 6" id="KW-0472">Membrane</keyword>
<dbReference type="Pfam" id="PF06847">
    <property type="entry name" value="Arc_PepC_II"/>
    <property type="match status" value="1"/>
</dbReference>
<gene>
    <name evidence="9" type="ORF">ENM78_04430</name>
</gene>
<dbReference type="GO" id="GO:0005886">
    <property type="term" value="C:plasma membrane"/>
    <property type="evidence" value="ECO:0007669"/>
    <property type="project" value="UniProtKB-SubCell"/>
</dbReference>
<name>A0A7J3ZKQ8_9CREN</name>
<dbReference type="Gene3D" id="6.10.250.3240">
    <property type="match status" value="1"/>
</dbReference>
<keyword evidence="3 6" id="KW-0812">Transmembrane</keyword>
<evidence type="ECO:0000256" key="3">
    <source>
        <dbReference type="ARBA" id="ARBA00022692"/>
    </source>
</evidence>
<accession>A0A7J3ZKQ8</accession>
<reference evidence="9" key="1">
    <citation type="journal article" date="2020" name="mSystems">
        <title>Genome- and Community-Level Interaction Insights into Carbon Utilization and Element Cycling Functions of Hydrothermarchaeota in Hydrothermal Sediment.</title>
        <authorList>
            <person name="Zhou Z."/>
            <person name="Liu Y."/>
            <person name="Xu W."/>
            <person name="Pan J."/>
            <person name="Luo Z.H."/>
            <person name="Li M."/>
        </authorList>
    </citation>
    <scope>NUCLEOTIDE SEQUENCE [LARGE SCALE GENOMIC DNA]</scope>
    <source>
        <strain evidence="9">SpSt-1116</strain>
    </source>
</reference>
<dbReference type="PANTHER" id="PTHR36506">
    <property type="entry name" value="PREFLAGELLIN PEPTIDASE"/>
    <property type="match status" value="1"/>
</dbReference>
<feature type="domain" description="Prepilin type IV endopeptidase peptidase" evidence="7">
    <location>
        <begin position="1"/>
        <end position="117"/>
    </location>
</feature>
<feature type="transmembrane region" description="Helical" evidence="6">
    <location>
        <begin position="50"/>
        <end position="71"/>
    </location>
</feature>
<feature type="transmembrane region" description="Helical" evidence="6">
    <location>
        <begin position="211"/>
        <end position="232"/>
    </location>
</feature>
<keyword evidence="2" id="KW-1003">Cell membrane</keyword>
<dbReference type="EMBL" id="DRZC01000063">
    <property type="protein sequence ID" value="HHQ80677.1"/>
    <property type="molecule type" value="Genomic_DNA"/>
</dbReference>
<evidence type="ECO:0000259" key="7">
    <source>
        <dbReference type="Pfam" id="PF01478"/>
    </source>
</evidence>
<comment type="subcellular location">
    <subcellularLocation>
        <location evidence="1">Cell membrane</location>
        <topology evidence="1">Multi-pass membrane protein</topology>
    </subcellularLocation>
</comment>
<sequence>MLAYASYLDFKSREIDLRVWFKLAVPIAVVSMLELATTEQGASVNEGIERILLGTAIVCALSGALFLAGMLGGGDIVPLAVIGITHPWNPLAGILGIEQTMLPPVLLVLAYASFAAASQSIMLLAYNLTFNRNEIGRLPGRKLKLVYALTAIPARSADLVKKRFWFPLERSWDNEQRYRLYFKVEEDDSVLRAKVKQMIAARVVSENQRVWATYGIPFVAFIFVGYLATLFLGDSLVLSILRFLTGGGH</sequence>
<protein>
    <submittedName>
        <fullName evidence="9">A24 family peptidase</fullName>
    </submittedName>
</protein>
<evidence type="ECO:0000259" key="8">
    <source>
        <dbReference type="Pfam" id="PF06847"/>
    </source>
</evidence>
<dbReference type="Gene3D" id="1.20.120.1220">
    <property type="match status" value="1"/>
</dbReference>
<evidence type="ECO:0000313" key="9">
    <source>
        <dbReference type="EMBL" id="HHQ80677.1"/>
    </source>
</evidence>
<evidence type="ECO:0000256" key="4">
    <source>
        <dbReference type="ARBA" id="ARBA00022989"/>
    </source>
</evidence>
<evidence type="ECO:0000256" key="5">
    <source>
        <dbReference type="ARBA" id="ARBA00023136"/>
    </source>
</evidence>
<feature type="domain" description="Preflagellin peptidase C-terminal" evidence="8">
    <location>
        <begin position="144"/>
        <end position="234"/>
    </location>
</feature>
<dbReference type="PANTHER" id="PTHR36506:SF1">
    <property type="entry name" value="PREFLAGELLIN PEPTIDASE"/>
    <property type="match status" value="1"/>
</dbReference>
<evidence type="ECO:0000256" key="6">
    <source>
        <dbReference type="SAM" id="Phobius"/>
    </source>
</evidence>
<dbReference type="AlphaFoldDB" id="A0A7J3ZKQ8"/>
<dbReference type="InterPro" id="IPR000045">
    <property type="entry name" value="Prepilin_IV_endopep_pep"/>
</dbReference>
<dbReference type="GO" id="GO:0004190">
    <property type="term" value="F:aspartic-type endopeptidase activity"/>
    <property type="evidence" value="ECO:0007669"/>
    <property type="project" value="InterPro"/>
</dbReference>
<organism evidence="9">
    <name type="scientific">Fervidicoccus fontis</name>
    <dbReference type="NCBI Taxonomy" id="683846"/>
    <lineage>
        <taxon>Archaea</taxon>
        <taxon>Thermoproteota</taxon>
        <taxon>Thermoprotei</taxon>
        <taxon>Fervidicoccales</taxon>
        <taxon>Fervidicoccaceae</taxon>
        <taxon>Fervidicoccus</taxon>
    </lineage>
</organism>
<dbReference type="InterPro" id="IPR009655">
    <property type="entry name" value="Preflagellin_peptidase_C"/>
</dbReference>
<keyword evidence="4 6" id="KW-1133">Transmembrane helix</keyword>
<evidence type="ECO:0000256" key="2">
    <source>
        <dbReference type="ARBA" id="ARBA00022475"/>
    </source>
</evidence>
<comment type="caution">
    <text evidence="9">The sequence shown here is derived from an EMBL/GenBank/DDBJ whole genome shotgun (WGS) entry which is preliminary data.</text>
</comment>
<proteinExistence type="predicted"/>
<dbReference type="InterPro" id="IPR052218">
    <property type="entry name" value="Preflagellin_Peptidase"/>
</dbReference>
<feature type="transmembrane region" description="Helical" evidence="6">
    <location>
        <begin position="105"/>
        <end position="128"/>
    </location>
</feature>
<evidence type="ECO:0000256" key="1">
    <source>
        <dbReference type="ARBA" id="ARBA00004651"/>
    </source>
</evidence>